<keyword evidence="3" id="KW-1185">Reference proteome</keyword>
<protein>
    <submittedName>
        <fullName evidence="2">Uncharacterized protein</fullName>
    </submittedName>
</protein>
<dbReference type="AlphaFoldDB" id="A0AAV5JUY8"/>
<evidence type="ECO:0000256" key="1">
    <source>
        <dbReference type="SAM" id="MobiDB-lite"/>
    </source>
</evidence>
<organism evidence="2 3">
    <name type="scientific">Rubroshorea leprosula</name>
    <dbReference type="NCBI Taxonomy" id="152421"/>
    <lineage>
        <taxon>Eukaryota</taxon>
        <taxon>Viridiplantae</taxon>
        <taxon>Streptophyta</taxon>
        <taxon>Embryophyta</taxon>
        <taxon>Tracheophyta</taxon>
        <taxon>Spermatophyta</taxon>
        <taxon>Magnoliopsida</taxon>
        <taxon>eudicotyledons</taxon>
        <taxon>Gunneridae</taxon>
        <taxon>Pentapetalae</taxon>
        <taxon>rosids</taxon>
        <taxon>malvids</taxon>
        <taxon>Malvales</taxon>
        <taxon>Dipterocarpaceae</taxon>
        <taxon>Rubroshorea</taxon>
    </lineage>
</organism>
<dbReference type="Proteomes" id="UP001054252">
    <property type="component" value="Unassembled WGS sequence"/>
</dbReference>
<gene>
    <name evidence="2" type="ORF">SLEP1_g26891</name>
</gene>
<comment type="caution">
    <text evidence="2">The sequence shown here is derived from an EMBL/GenBank/DDBJ whole genome shotgun (WGS) entry which is preliminary data.</text>
</comment>
<feature type="compositionally biased region" description="Low complexity" evidence="1">
    <location>
        <begin position="43"/>
        <end position="59"/>
    </location>
</feature>
<accession>A0AAV5JUY8</accession>
<name>A0AAV5JUY8_9ROSI</name>
<feature type="region of interest" description="Disordered" evidence="1">
    <location>
        <begin position="1"/>
        <end position="72"/>
    </location>
</feature>
<evidence type="ECO:0000313" key="2">
    <source>
        <dbReference type="EMBL" id="GKV16216.1"/>
    </source>
</evidence>
<sequence length="94" mass="9636">MLDRALPSLRPAPHTDSDFPTDASATDSVAHSGAADESKTKRPSLALRSSLAHSSAPLPTTRPPEPPGSLRLASLGASCASILRIGSDMDSSLS</sequence>
<reference evidence="2 3" key="1">
    <citation type="journal article" date="2021" name="Commun. Biol.">
        <title>The genome of Shorea leprosula (Dipterocarpaceae) highlights the ecological relevance of drought in aseasonal tropical rainforests.</title>
        <authorList>
            <person name="Ng K.K.S."/>
            <person name="Kobayashi M.J."/>
            <person name="Fawcett J.A."/>
            <person name="Hatakeyama M."/>
            <person name="Paape T."/>
            <person name="Ng C.H."/>
            <person name="Ang C.C."/>
            <person name="Tnah L.H."/>
            <person name="Lee C.T."/>
            <person name="Nishiyama T."/>
            <person name="Sese J."/>
            <person name="O'Brien M.J."/>
            <person name="Copetti D."/>
            <person name="Mohd Noor M.I."/>
            <person name="Ong R.C."/>
            <person name="Putra M."/>
            <person name="Sireger I.Z."/>
            <person name="Indrioko S."/>
            <person name="Kosugi Y."/>
            <person name="Izuno A."/>
            <person name="Isagi Y."/>
            <person name="Lee S.L."/>
            <person name="Shimizu K.K."/>
        </authorList>
    </citation>
    <scope>NUCLEOTIDE SEQUENCE [LARGE SCALE GENOMIC DNA]</scope>
    <source>
        <strain evidence="2">214</strain>
    </source>
</reference>
<evidence type="ECO:0000313" key="3">
    <source>
        <dbReference type="Proteomes" id="UP001054252"/>
    </source>
</evidence>
<proteinExistence type="predicted"/>
<dbReference type="EMBL" id="BPVZ01000045">
    <property type="protein sequence ID" value="GKV16216.1"/>
    <property type="molecule type" value="Genomic_DNA"/>
</dbReference>